<dbReference type="AlphaFoldDB" id="A0A2A9EA98"/>
<name>A0A2A9EA98_9MICO</name>
<evidence type="ECO:0000256" key="1">
    <source>
        <dbReference type="SAM" id="MobiDB-lite"/>
    </source>
</evidence>
<reference evidence="2 3" key="1">
    <citation type="submission" date="2017-10" db="EMBL/GenBank/DDBJ databases">
        <title>Sequencing the genomes of 1000 actinobacteria strains.</title>
        <authorList>
            <person name="Klenk H.-P."/>
        </authorList>
    </citation>
    <scope>NUCLEOTIDE SEQUENCE [LARGE SCALE GENOMIC DNA]</scope>
    <source>
        <strain evidence="2 3">DSM 21574</strain>
    </source>
</reference>
<dbReference type="InterPro" id="IPR017517">
    <property type="entry name" value="Maleyloyr_isom"/>
</dbReference>
<dbReference type="InterPro" id="IPR034660">
    <property type="entry name" value="DinB/YfiT-like"/>
</dbReference>
<protein>
    <submittedName>
        <fullName evidence="2">Uncharacterized protein (TIGR03085 family)</fullName>
    </submittedName>
</protein>
<dbReference type="RefSeq" id="WP_169924479.1">
    <property type="nucleotide sequence ID" value="NZ_PDJH01000001.1"/>
</dbReference>
<organism evidence="2 3">
    <name type="scientific">Flavimobilis soli</name>
    <dbReference type="NCBI Taxonomy" id="442709"/>
    <lineage>
        <taxon>Bacteria</taxon>
        <taxon>Bacillati</taxon>
        <taxon>Actinomycetota</taxon>
        <taxon>Actinomycetes</taxon>
        <taxon>Micrococcales</taxon>
        <taxon>Jonesiaceae</taxon>
        <taxon>Flavimobilis</taxon>
    </lineage>
</organism>
<accession>A0A2A9EA98</accession>
<feature type="region of interest" description="Disordered" evidence="1">
    <location>
        <begin position="123"/>
        <end position="143"/>
    </location>
</feature>
<dbReference type="EMBL" id="PDJH01000001">
    <property type="protein sequence ID" value="PFG35743.1"/>
    <property type="molecule type" value="Genomic_DNA"/>
</dbReference>
<sequence length="232" mass="25022">MTWHQHERETLAALLLSVGPDAPTLCEGWRSRHLAVHLLHRESAALSHLRAVPGPVGRVGSEAFEAAVERCLDPEEYAATIDEFAQAPAAWSPWSFAGDSVNLLEFFVHGEDVRRAGALAQDGSLAQPGAPEPGPLPPSRALSPDHADTIWQALRRAAPMMLLRVPAGLVYVRDDGPRAVVHRPREGYGTVVVRGELGDLVLHAFRRGARTRVTVEGDADDVAAIAARCPLP</sequence>
<keyword evidence="3" id="KW-1185">Reference proteome</keyword>
<dbReference type="InterPro" id="IPR017519">
    <property type="entry name" value="CHP03085"/>
</dbReference>
<evidence type="ECO:0000313" key="3">
    <source>
        <dbReference type="Proteomes" id="UP000221394"/>
    </source>
</evidence>
<dbReference type="Proteomes" id="UP000221394">
    <property type="component" value="Unassembled WGS sequence"/>
</dbReference>
<comment type="caution">
    <text evidence="2">The sequence shown here is derived from an EMBL/GenBank/DDBJ whole genome shotgun (WGS) entry which is preliminary data.</text>
</comment>
<dbReference type="NCBIfam" id="TIGR03083">
    <property type="entry name" value="maleylpyruvate isomerase family mycothiol-dependent enzyme"/>
    <property type="match status" value="1"/>
</dbReference>
<proteinExistence type="predicted"/>
<dbReference type="SUPFAM" id="SSF109854">
    <property type="entry name" value="DinB/YfiT-like putative metalloenzymes"/>
    <property type="match status" value="1"/>
</dbReference>
<dbReference type="NCBIfam" id="TIGR03085">
    <property type="entry name" value="TIGR03085 family metal-binding protein"/>
    <property type="match status" value="1"/>
</dbReference>
<gene>
    <name evidence="2" type="ORF">ATL41_0439</name>
</gene>
<evidence type="ECO:0000313" key="2">
    <source>
        <dbReference type="EMBL" id="PFG35743.1"/>
    </source>
</evidence>